<dbReference type="EMBL" id="JAOTPV010000003">
    <property type="protein sequence ID" value="KAJ4485665.1"/>
    <property type="molecule type" value="Genomic_DNA"/>
</dbReference>
<keyword evidence="3" id="KW-1185">Reference proteome</keyword>
<feature type="transmembrane region" description="Helical" evidence="1">
    <location>
        <begin position="317"/>
        <end position="339"/>
    </location>
</feature>
<evidence type="ECO:0000256" key="1">
    <source>
        <dbReference type="SAM" id="Phobius"/>
    </source>
</evidence>
<evidence type="ECO:0000313" key="3">
    <source>
        <dbReference type="Proteomes" id="UP001150266"/>
    </source>
</evidence>
<keyword evidence="1" id="KW-1133">Transmembrane helix</keyword>
<comment type="caution">
    <text evidence="2">The sequence shown here is derived from an EMBL/GenBank/DDBJ whole genome shotgun (WGS) entry which is preliminary data.</text>
</comment>
<dbReference type="AlphaFoldDB" id="A0A9W9AQ19"/>
<keyword evidence="1" id="KW-0472">Membrane</keyword>
<keyword evidence="1" id="KW-0812">Transmembrane</keyword>
<evidence type="ECO:0000313" key="2">
    <source>
        <dbReference type="EMBL" id="KAJ4485665.1"/>
    </source>
</evidence>
<accession>A0A9W9AQ19</accession>
<sequence>MSMLVSVSTRLRIITGSVTMASALEISRSTLMHASLAYLSGELRTMDSIINAHSTYSLPLELLLLIRQYLLIEVTDHLILCSSTALQRYEMSLRYLLCPECIAYNQDVYGNDVWEWEQFSGACACFTATRYRSISSLIALRRLDSLLSGSMISSPASLNPKKFTNRHHWLEFYLSMKALRLFSSRSSPDSLVGDPKVIWDLVSSVLEGYGCQNVRARHSSLDRRFMLSSGGHECCLVVPQERFSVVTEHSSTTLKRVERDLALAVEYDSLPTPRTISKLGRIERFSFDYSLSDHRSDPMIAKGKFALSKIANSLQSILLTTLSIPLSIVTLVLTVICFYSRPWAFRIL</sequence>
<dbReference type="OrthoDB" id="3249986at2759"/>
<proteinExistence type="predicted"/>
<reference evidence="2" key="1">
    <citation type="submission" date="2022-08" db="EMBL/GenBank/DDBJ databases">
        <title>A Global Phylogenomic Analysis of the Shiitake Genus Lentinula.</title>
        <authorList>
            <consortium name="DOE Joint Genome Institute"/>
            <person name="Sierra-Patev S."/>
            <person name="Min B."/>
            <person name="Naranjo-Ortiz M."/>
            <person name="Looney B."/>
            <person name="Konkel Z."/>
            <person name="Slot J.C."/>
            <person name="Sakamoto Y."/>
            <person name="Steenwyk J.L."/>
            <person name="Rokas A."/>
            <person name="Carro J."/>
            <person name="Camarero S."/>
            <person name="Ferreira P."/>
            <person name="Molpeceres G."/>
            <person name="Ruiz-Duenas F.J."/>
            <person name="Serrano A."/>
            <person name="Henrissat B."/>
            <person name="Drula E."/>
            <person name="Hughes K.W."/>
            <person name="Mata J.L."/>
            <person name="Ishikawa N.K."/>
            <person name="Vargas-Isla R."/>
            <person name="Ushijima S."/>
            <person name="Smith C.A."/>
            <person name="Ahrendt S."/>
            <person name="Andreopoulos W."/>
            <person name="He G."/>
            <person name="Labutti K."/>
            <person name="Lipzen A."/>
            <person name="Ng V."/>
            <person name="Riley R."/>
            <person name="Sandor L."/>
            <person name="Barry K."/>
            <person name="Martinez A.T."/>
            <person name="Xiao Y."/>
            <person name="Gibbons J.G."/>
            <person name="Terashima K."/>
            <person name="Grigoriev I.V."/>
            <person name="Hibbett D.S."/>
        </authorList>
    </citation>
    <scope>NUCLEOTIDE SEQUENCE</scope>
    <source>
        <strain evidence="2">JLM2183</strain>
    </source>
</reference>
<gene>
    <name evidence="2" type="ORF">J3R30DRAFT_3441069</name>
</gene>
<dbReference type="Proteomes" id="UP001150266">
    <property type="component" value="Unassembled WGS sequence"/>
</dbReference>
<protein>
    <submittedName>
        <fullName evidence="2">Uncharacterized protein</fullName>
    </submittedName>
</protein>
<organism evidence="2 3">
    <name type="scientific">Lentinula aciculospora</name>
    <dbReference type="NCBI Taxonomy" id="153920"/>
    <lineage>
        <taxon>Eukaryota</taxon>
        <taxon>Fungi</taxon>
        <taxon>Dikarya</taxon>
        <taxon>Basidiomycota</taxon>
        <taxon>Agaricomycotina</taxon>
        <taxon>Agaricomycetes</taxon>
        <taxon>Agaricomycetidae</taxon>
        <taxon>Agaricales</taxon>
        <taxon>Marasmiineae</taxon>
        <taxon>Omphalotaceae</taxon>
        <taxon>Lentinula</taxon>
    </lineage>
</organism>
<name>A0A9W9AQ19_9AGAR</name>